<dbReference type="InterPro" id="IPR013783">
    <property type="entry name" value="Ig-like_fold"/>
</dbReference>
<evidence type="ECO:0000313" key="6">
    <source>
        <dbReference type="Proteomes" id="UP000438476"/>
    </source>
</evidence>
<evidence type="ECO:0000313" key="5">
    <source>
        <dbReference type="EMBL" id="MXO66334.1"/>
    </source>
</evidence>
<evidence type="ECO:0000259" key="4">
    <source>
        <dbReference type="SMART" id="SM01217"/>
    </source>
</evidence>
<organism evidence="5 6">
    <name type="scientific">Altericroceibacterium endophyticum</name>
    <dbReference type="NCBI Taxonomy" id="1808508"/>
    <lineage>
        <taxon>Bacteria</taxon>
        <taxon>Pseudomonadati</taxon>
        <taxon>Pseudomonadota</taxon>
        <taxon>Alphaproteobacteria</taxon>
        <taxon>Sphingomonadales</taxon>
        <taxon>Erythrobacteraceae</taxon>
        <taxon>Altericroceibacterium</taxon>
    </lineage>
</organism>
<dbReference type="InterPro" id="IPR026891">
    <property type="entry name" value="Fn3-like"/>
</dbReference>
<dbReference type="Proteomes" id="UP000438476">
    <property type="component" value="Unassembled WGS sequence"/>
</dbReference>
<dbReference type="Pfam" id="PF00933">
    <property type="entry name" value="Glyco_hydro_3"/>
    <property type="match status" value="1"/>
</dbReference>
<dbReference type="PANTHER" id="PTHR42715:SF10">
    <property type="entry name" value="BETA-GLUCOSIDASE"/>
    <property type="match status" value="1"/>
</dbReference>
<dbReference type="Pfam" id="PF01915">
    <property type="entry name" value="Glyco_hydro_3_C"/>
    <property type="match status" value="1"/>
</dbReference>
<dbReference type="SUPFAM" id="SSF52279">
    <property type="entry name" value="Beta-D-glucan exohydrolase, C-terminal domain"/>
    <property type="match status" value="1"/>
</dbReference>
<keyword evidence="2 5" id="KW-0378">Hydrolase</keyword>
<dbReference type="InterPro" id="IPR017853">
    <property type="entry name" value="GH"/>
</dbReference>
<dbReference type="SUPFAM" id="SSF51445">
    <property type="entry name" value="(Trans)glycosidases"/>
    <property type="match status" value="1"/>
</dbReference>
<comment type="caution">
    <text evidence="5">The sequence shown here is derived from an EMBL/GenBank/DDBJ whole genome shotgun (WGS) entry which is preliminary data.</text>
</comment>
<dbReference type="InterPro" id="IPR036881">
    <property type="entry name" value="Glyco_hydro_3_C_sf"/>
</dbReference>
<dbReference type="GO" id="GO:0004553">
    <property type="term" value="F:hydrolase activity, hydrolyzing O-glycosyl compounds"/>
    <property type="evidence" value="ECO:0007669"/>
    <property type="project" value="InterPro"/>
</dbReference>
<dbReference type="AlphaFoldDB" id="A0A6I4T515"/>
<dbReference type="PANTHER" id="PTHR42715">
    <property type="entry name" value="BETA-GLUCOSIDASE"/>
    <property type="match status" value="1"/>
</dbReference>
<protein>
    <submittedName>
        <fullName evidence="5">Glycosyl hydrolase</fullName>
    </submittedName>
</protein>
<dbReference type="Gene3D" id="3.20.20.300">
    <property type="entry name" value="Glycoside hydrolase, family 3, N-terminal domain"/>
    <property type="match status" value="1"/>
</dbReference>
<name>A0A6I4T515_9SPHN</name>
<proteinExistence type="inferred from homology"/>
<keyword evidence="6" id="KW-1185">Reference proteome</keyword>
<dbReference type="Pfam" id="PF14310">
    <property type="entry name" value="Fn3-like"/>
    <property type="match status" value="1"/>
</dbReference>
<dbReference type="InterPro" id="IPR001764">
    <property type="entry name" value="Glyco_hydro_3_N"/>
</dbReference>
<dbReference type="GO" id="GO:0005975">
    <property type="term" value="P:carbohydrate metabolic process"/>
    <property type="evidence" value="ECO:0007669"/>
    <property type="project" value="InterPro"/>
</dbReference>
<dbReference type="InterPro" id="IPR036962">
    <property type="entry name" value="Glyco_hydro_3_N_sf"/>
</dbReference>
<dbReference type="InterPro" id="IPR050288">
    <property type="entry name" value="Cellulose_deg_GH3"/>
</dbReference>
<comment type="similarity">
    <text evidence="1">Belongs to the glycosyl hydrolase 3 family.</text>
</comment>
<dbReference type="EMBL" id="WTYT01000004">
    <property type="protein sequence ID" value="MXO66334.1"/>
    <property type="molecule type" value="Genomic_DNA"/>
</dbReference>
<evidence type="ECO:0000256" key="2">
    <source>
        <dbReference type="ARBA" id="ARBA00022801"/>
    </source>
</evidence>
<dbReference type="OrthoDB" id="9781691at2"/>
<feature type="region of interest" description="Disordered" evidence="3">
    <location>
        <begin position="1"/>
        <end position="20"/>
    </location>
</feature>
<evidence type="ECO:0000256" key="1">
    <source>
        <dbReference type="ARBA" id="ARBA00005336"/>
    </source>
</evidence>
<dbReference type="PRINTS" id="PR00133">
    <property type="entry name" value="GLHYDRLASE3"/>
</dbReference>
<accession>A0A6I4T515</accession>
<dbReference type="InterPro" id="IPR002772">
    <property type="entry name" value="Glyco_hydro_3_C"/>
</dbReference>
<dbReference type="Gene3D" id="3.40.50.1700">
    <property type="entry name" value="Glycoside hydrolase family 3 C-terminal domain"/>
    <property type="match status" value="1"/>
</dbReference>
<feature type="domain" description="Fibronectin type III-like" evidence="4">
    <location>
        <begin position="645"/>
        <end position="712"/>
    </location>
</feature>
<evidence type="ECO:0000256" key="3">
    <source>
        <dbReference type="SAM" id="MobiDB-lite"/>
    </source>
</evidence>
<gene>
    <name evidence="5" type="ORF">GRI91_11250</name>
</gene>
<dbReference type="SMART" id="SM01217">
    <property type="entry name" value="Fn3_like"/>
    <property type="match status" value="1"/>
</dbReference>
<dbReference type="Gene3D" id="2.60.40.10">
    <property type="entry name" value="Immunoglobulins"/>
    <property type="match status" value="1"/>
</dbReference>
<reference evidence="5 6" key="1">
    <citation type="submission" date="2019-12" db="EMBL/GenBank/DDBJ databases">
        <title>Genomic-based taxomic classification of the family Erythrobacteraceae.</title>
        <authorList>
            <person name="Xu L."/>
        </authorList>
    </citation>
    <scope>NUCLEOTIDE SEQUENCE [LARGE SCALE GENOMIC DNA]</scope>
    <source>
        <strain evidence="5 6">LMG 29518</strain>
    </source>
</reference>
<sequence>MVGTASVAWTGEANAQEKSATAEMVEGEQPWMNAALPSEKRVALLLSQMTLEEKRTLMMGYFGTDFPPRGSKAPEEARQGSAGYVPGVPRLGIPPQWQTDAAIGVATQGLAPKKRERTALPSNLAIAASWDEKLAFQGGQMIGAEARASGFNVMLAGGVNLEREPRNGRNFEYGGEDPLLAGTIVGSAIAGIQSNHIISTAKHYAMNDQETDRNAVSVIIDHDAARMSDLLAFKIAIEIGSPGSIMCAYNKVDGDYACESPWLLDEVLREDWKWPGYVMSDWGGTHSTGPALRAGLDQQSGYPFDASAFYGADLKAAIESGSVAPELVDRAASRILFAMFEHGLFDHPITEAAMTLSDDLLDHGAEVTRAAASDSIVLLQNSNNLLPLTDARRIVVIGGHADKGVLAGGGSSLVYPVGGNAVPEAEPRMWPGPKMFYPSSPLEALRRRLPNAEISFVDGTDRAAASEAARTADVAIIFATQWAAESIDVSLTLPNDQDELIEDVSSSNPRTIVVLETNGVVLTPWREKTAAIIAAWFPGTEGGEAIADVLTGAVNPSGHLPVTFVDSLAQLPHVNPPAATEVKYIEGAMVGYKWYESHKEKPAFAFGHGLSYASFDYGKLTAQTAGSSVTARFHIKNTSKRAGKDVAQIYVSGPGIEAPKRLAGFEKVELEPGESSSVAVLLDPRTFATFNRAQGGWNITGGTYQVHLARASDDVVESVSIEMPTMPLTPRF</sequence>